<feature type="region of interest" description="Disordered" evidence="1">
    <location>
        <begin position="1"/>
        <end position="22"/>
    </location>
</feature>
<organism evidence="2 3">
    <name type="scientific">Xanthomonas euvesicatoria</name>
    <dbReference type="NCBI Taxonomy" id="456327"/>
    <lineage>
        <taxon>Bacteria</taxon>
        <taxon>Pseudomonadati</taxon>
        <taxon>Pseudomonadota</taxon>
        <taxon>Gammaproteobacteria</taxon>
        <taxon>Lysobacterales</taxon>
        <taxon>Lysobacteraceae</taxon>
        <taxon>Xanthomonas</taxon>
    </lineage>
</organism>
<sequence>MRDGLGHPWKASGDDGGAKRNARHGGIRALNLPLALAQLVADAECRQAIAVTRYSVTVLRYAVDALHLREVVAWKENVGVPAMAEHCVVQRPSGAGGRMKG</sequence>
<evidence type="ECO:0000313" key="2">
    <source>
        <dbReference type="EMBL" id="WOP58751.1"/>
    </source>
</evidence>
<dbReference type="AlphaFoldDB" id="A0AAX4FRC4"/>
<dbReference type="RefSeq" id="WP_230201318.1">
    <property type="nucleotide sequence ID" value="NZ_CAVLHJ010000005.1"/>
</dbReference>
<name>A0AAX4FRC4_XANEU</name>
<evidence type="ECO:0000256" key="1">
    <source>
        <dbReference type="SAM" id="MobiDB-lite"/>
    </source>
</evidence>
<evidence type="ECO:0000313" key="3">
    <source>
        <dbReference type="Proteomes" id="UP001304429"/>
    </source>
</evidence>
<dbReference type="EMBL" id="CP137539">
    <property type="protein sequence ID" value="WOP58751.1"/>
    <property type="molecule type" value="Genomic_DNA"/>
</dbReference>
<accession>A0AAX4FRC4</accession>
<reference evidence="2" key="1">
    <citation type="submission" date="2023-10" db="EMBL/GenBank/DDBJ databases">
        <title>Comparative Genomic Analysis of Tomato Bacterial Spot Xanthomonads Reveals A New Lineage of Xanthomonas euvesicatoria.</title>
        <authorList>
            <person name="Huang C.-J."/>
            <person name="Wu T.-L."/>
            <person name="Wu Y.-L."/>
            <person name="Wang R.-S."/>
            <person name="Lin Y.-C."/>
        </authorList>
    </citation>
    <scope>NUCLEOTIDE SEQUENCE</scope>
    <source>
        <strain evidence="2">T0319-01</strain>
    </source>
</reference>
<dbReference type="Proteomes" id="UP001304429">
    <property type="component" value="Chromosome"/>
</dbReference>
<gene>
    <name evidence="2" type="ORF">R5577_10075</name>
</gene>
<proteinExistence type="predicted"/>
<protein>
    <submittedName>
        <fullName evidence="2">Uncharacterized protein</fullName>
    </submittedName>
</protein>